<evidence type="ECO:0000256" key="5">
    <source>
        <dbReference type="ARBA" id="ARBA00022691"/>
    </source>
</evidence>
<dbReference type="AlphaFoldDB" id="A0A4P9ZPU6"/>
<dbReference type="InterPro" id="IPR029026">
    <property type="entry name" value="tRNA_m1G_MTases_N"/>
</dbReference>
<dbReference type="STRING" id="215637.A0A4P9ZPU6"/>
<keyword evidence="4 7" id="KW-0808">Transferase</keyword>
<reference evidence="8" key="1">
    <citation type="journal article" date="2018" name="Nat. Microbiol.">
        <title>Leveraging single-cell genomics to expand the fungal tree of life.</title>
        <authorList>
            <person name="Ahrendt S.R."/>
            <person name="Quandt C.A."/>
            <person name="Ciobanu D."/>
            <person name="Clum A."/>
            <person name="Salamov A."/>
            <person name="Andreopoulos B."/>
            <person name="Cheng J.F."/>
            <person name="Woyke T."/>
            <person name="Pelin A."/>
            <person name="Henrissat B."/>
            <person name="Reynolds N.K."/>
            <person name="Benny G.L."/>
            <person name="Smith M.E."/>
            <person name="James T.Y."/>
            <person name="Grigoriev I.V."/>
        </authorList>
    </citation>
    <scope>NUCLEOTIDE SEQUENCE [LARGE SCALE GENOMIC DNA]</scope>
    <source>
        <strain evidence="8">RSA 468</strain>
    </source>
</reference>
<proteinExistence type="inferred from homology"/>
<keyword evidence="2" id="KW-0698">rRNA processing</keyword>
<dbReference type="InterPro" id="IPR029028">
    <property type="entry name" value="Alpha/beta_knot_MTases"/>
</dbReference>
<comment type="similarity">
    <text evidence="1">Belongs to the class IV-like SAM-binding methyltransferase superfamily. RNA methyltransferase TrmH family.</text>
</comment>
<evidence type="ECO:0000313" key="8">
    <source>
        <dbReference type="Proteomes" id="UP000268162"/>
    </source>
</evidence>
<dbReference type="EMBL" id="ML002926">
    <property type="protein sequence ID" value="RKP35228.1"/>
    <property type="molecule type" value="Genomic_DNA"/>
</dbReference>
<dbReference type="PANTHER" id="PTHR46103:SF1">
    <property type="entry name" value="RRNA METHYLTRANSFERASE 1, MITOCHONDRIAL"/>
    <property type="match status" value="1"/>
</dbReference>
<keyword evidence="8" id="KW-1185">Reference proteome</keyword>
<evidence type="ECO:0000259" key="6">
    <source>
        <dbReference type="Pfam" id="PF00588"/>
    </source>
</evidence>
<evidence type="ECO:0000256" key="2">
    <source>
        <dbReference type="ARBA" id="ARBA00022552"/>
    </source>
</evidence>
<name>A0A4P9ZPU6_9FUNG</name>
<dbReference type="SUPFAM" id="SSF75217">
    <property type="entry name" value="alpha/beta knot"/>
    <property type="match status" value="1"/>
</dbReference>
<evidence type="ECO:0000256" key="3">
    <source>
        <dbReference type="ARBA" id="ARBA00022603"/>
    </source>
</evidence>
<dbReference type="InterPro" id="IPR047182">
    <property type="entry name" value="MRM1"/>
</dbReference>
<keyword evidence="5" id="KW-0949">S-adenosyl-L-methionine</keyword>
<evidence type="ECO:0000256" key="1">
    <source>
        <dbReference type="ARBA" id="ARBA00007228"/>
    </source>
</evidence>
<keyword evidence="3 7" id="KW-0489">Methyltransferase</keyword>
<dbReference type="GO" id="GO:0016435">
    <property type="term" value="F:rRNA (guanine) methyltransferase activity"/>
    <property type="evidence" value="ECO:0007669"/>
    <property type="project" value="TreeGrafter"/>
</dbReference>
<evidence type="ECO:0000256" key="4">
    <source>
        <dbReference type="ARBA" id="ARBA00022679"/>
    </source>
</evidence>
<gene>
    <name evidence="7" type="ORF">BJ085DRAFT_16639</name>
</gene>
<protein>
    <submittedName>
        <fullName evidence="7">Alpha/beta knot methyltransferase</fullName>
    </submittedName>
</protein>
<dbReference type="CDD" id="cd18105">
    <property type="entry name" value="SpoU-like_MRM1"/>
    <property type="match status" value="1"/>
</dbReference>
<dbReference type="Proteomes" id="UP000268162">
    <property type="component" value="Unassembled WGS sequence"/>
</dbReference>
<feature type="domain" description="tRNA/rRNA methyltransferase SpoU type" evidence="6">
    <location>
        <begin position="9"/>
        <end position="158"/>
    </location>
</feature>
<accession>A0A4P9ZPU6</accession>
<evidence type="ECO:0000313" key="7">
    <source>
        <dbReference type="EMBL" id="RKP35228.1"/>
    </source>
</evidence>
<dbReference type="InterPro" id="IPR001537">
    <property type="entry name" value="SpoU_MeTrfase"/>
</dbReference>
<dbReference type="Gene3D" id="3.40.1280.10">
    <property type="match status" value="1"/>
</dbReference>
<dbReference type="InterPro" id="IPR047261">
    <property type="entry name" value="MRM1_MeTrfase_dom"/>
</dbReference>
<dbReference type="PANTHER" id="PTHR46103">
    <property type="entry name" value="RRNA METHYLTRANSFERASE 1, MITOCHONDRIAL"/>
    <property type="match status" value="1"/>
</dbReference>
<sequence length="174" mass="18231">DAAKPPCWLALDSIMDPQNLGSILRSAYFFGVDGVVVCSRNSAPLGPVVAKASSGALECVELYSTSTLPRFLKRCVETGWTTMGATCTEATDKPLLDVSSLGLSTGPTILVVGNEGEGLRAGVAEQCTKLVRVQSTNPMPVDFIDSLNVGVATGVLLHSMIGMRRDSAPASEEK</sequence>
<organism evidence="7 8">
    <name type="scientific">Dimargaris cristalligena</name>
    <dbReference type="NCBI Taxonomy" id="215637"/>
    <lineage>
        <taxon>Eukaryota</taxon>
        <taxon>Fungi</taxon>
        <taxon>Fungi incertae sedis</taxon>
        <taxon>Zoopagomycota</taxon>
        <taxon>Kickxellomycotina</taxon>
        <taxon>Dimargaritomycetes</taxon>
        <taxon>Dimargaritales</taxon>
        <taxon>Dimargaritaceae</taxon>
        <taxon>Dimargaris</taxon>
    </lineage>
</organism>
<dbReference type="Pfam" id="PF00588">
    <property type="entry name" value="SpoU_methylase"/>
    <property type="match status" value="1"/>
</dbReference>
<feature type="non-terminal residue" evidence="7">
    <location>
        <position position="1"/>
    </location>
</feature>
<dbReference type="GO" id="GO:0003723">
    <property type="term" value="F:RNA binding"/>
    <property type="evidence" value="ECO:0007669"/>
    <property type="project" value="InterPro"/>
</dbReference>